<feature type="compositionally biased region" description="Basic and acidic residues" evidence="1">
    <location>
        <begin position="65"/>
        <end position="75"/>
    </location>
</feature>
<dbReference type="EMBL" id="SRLO01001579">
    <property type="protein sequence ID" value="TNN36727.1"/>
    <property type="molecule type" value="Genomic_DNA"/>
</dbReference>
<dbReference type="Proteomes" id="UP000314294">
    <property type="component" value="Unassembled WGS sequence"/>
</dbReference>
<accession>A0A4Z2F6D0</accession>
<gene>
    <name evidence="2" type="primary">neuO_19</name>
    <name evidence="2" type="ORF">EYF80_053102</name>
</gene>
<evidence type="ECO:0000256" key="1">
    <source>
        <dbReference type="SAM" id="MobiDB-lite"/>
    </source>
</evidence>
<keyword evidence="2" id="KW-0808">Transferase</keyword>
<evidence type="ECO:0000313" key="2">
    <source>
        <dbReference type="EMBL" id="TNN36727.1"/>
    </source>
</evidence>
<sequence length="225" mass="24914">MAVKPHTSKSLMKASGVPDQDSRVLIQDSRVLDQDSGFLHQDSRVVHQDSRVLNQDSKVLMQDSRVLHQDSRDSRVLNQDSGVPHQDSGVPHQDSSFYQESRLSSWSGASRSAAPPRPSWRYSPMTASHFPLACAQRISLKDAPPMMKTMTRGPVRYSPGVLFLCQWPYRALPGGGGETRGNSYYSYTGKQRHDNGLKTHASVSSPSSRVWLHPRGPIGGLAVHK</sequence>
<dbReference type="GO" id="GO:0016740">
    <property type="term" value="F:transferase activity"/>
    <property type="evidence" value="ECO:0007669"/>
    <property type="project" value="UniProtKB-KW"/>
</dbReference>
<reference evidence="2 3" key="1">
    <citation type="submission" date="2019-03" db="EMBL/GenBank/DDBJ databases">
        <title>First draft genome of Liparis tanakae, snailfish: a comprehensive survey of snailfish specific genes.</title>
        <authorList>
            <person name="Kim W."/>
            <person name="Song I."/>
            <person name="Jeong J.-H."/>
            <person name="Kim D."/>
            <person name="Kim S."/>
            <person name="Ryu S."/>
            <person name="Song J.Y."/>
            <person name="Lee S.K."/>
        </authorList>
    </citation>
    <scope>NUCLEOTIDE SEQUENCE [LARGE SCALE GENOMIC DNA]</scope>
    <source>
        <tissue evidence="2">Muscle</tissue>
    </source>
</reference>
<dbReference type="OrthoDB" id="626167at2759"/>
<name>A0A4Z2F6D0_9TELE</name>
<comment type="caution">
    <text evidence="2">The sequence shown here is derived from an EMBL/GenBank/DDBJ whole genome shotgun (WGS) entry which is preliminary data.</text>
</comment>
<feature type="region of interest" description="Disordered" evidence="1">
    <location>
        <begin position="1"/>
        <end position="22"/>
    </location>
</feature>
<feature type="region of interest" description="Disordered" evidence="1">
    <location>
        <begin position="63"/>
        <end position="97"/>
    </location>
</feature>
<evidence type="ECO:0000313" key="3">
    <source>
        <dbReference type="Proteomes" id="UP000314294"/>
    </source>
</evidence>
<dbReference type="AlphaFoldDB" id="A0A4Z2F6D0"/>
<proteinExistence type="predicted"/>
<keyword evidence="3" id="KW-1185">Reference proteome</keyword>
<organism evidence="2 3">
    <name type="scientific">Liparis tanakae</name>
    <name type="common">Tanaka's snailfish</name>
    <dbReference type="NCBI Taxonomy" id="230148"/>
    <lineage>
        <taxon>Eukaryota</taxon>
        <taxon>Metazoa</taxon>
        <taxon>Chordata</taxon>
        <taxon>Craniata</taxon>
        <taxon>Vertebrata</taxon>
        <taxon>Euteleostomi</taxon>
        <taxon>Actinopterygii</taxon>
        <taxon>Neopterygii</taxon>
        <taxon>Teleostei</taxon>
        <taxon>Neoteleostei</taxon>
        <taxon>Acanthomorphata</taxon>
        <taxon>Eupercaria</taxon>
        <taxon>Perciformes</taxon>
        <taxon>Cottioidei</taxon>
        <taxon>Cottales</taxon>
        <taxon>Liparidae</taxon>
        <taxon>Liparis</taxon>
    </lineage>
</organism>
<protein>
    <submittedName>
        <fullName evidence="2">Polysialic acid O-acetyltransferase</fullName>
    </submittedName>
</protein>